<dbReference type="AlphaFoldDB" id="A0A7X5ASR0"/>
<dbReference type="PANTHER" id="PTHR23547:SF1">
    <property type="entry name" value="MAJOR FACILITATOR SUPERFAMILY MFS_1"/>
    <property type="match status" value="1"/>
</dbReference>
<dbReference type="Proteomes" id="UP000465712">
    <property type="component" value="Unassembled WGS sequence"/>
</dbReference>
<dbReference type="InterPro" id="IPR047769">
    <property type="entry name" value="MFS_ArsJ"/>
</dbReference>
<dbReference type="FunFam" id="1.20.1250.20:FF:000432">
    <property type="entry name" value="MFS transporter permease"/>
    <property type="match status" value="1"/>
</dbReference>
<dbReference type="EMBL" id="WXWW01000216">
    <property type="protein sequence ID" value="NAW66499.1"/>
    <property type="molecule type" value="Genomic_DNA"/>
</dbReference>
<keyword evidence="3" id="KW-0472">Membrane</keyword>
<evidence type="ECO:0000256" key="3">
    <source>
        <dbReference type="ARBA" id="ARBA00023136"/>
    </source>
</evidence>
<dbReference type="Pfam" id="PF07690">
    <property type="entry name" value="MFS_1"/>
    <property type="match status" value="1"/>
</dbReference>
<comment type="caution">
    <text evidence="4">The sequence shown here is derived from an EMBL/GenBank/DDBJ whole genome shotgun (WGS) entry which is preliminary data.</text>
</comment>
<dbReference type="PANTHER" id="PTHR23547">
    <property type="entry name" value="MAJOR FACILITATOR SUPERFAMILY DOMAIN, GENERAL SUBSTRATE TRANSPORTER"/>
    <property type="match status" value="1"/>
</dbReference>
<organism evidence="4 5">
    <name type="scientific">Photobacterium halotolerans</name>
    <dbReference type="NCBI Taxonomy" id="265726"/>
    <lineage>
        <taxon>Bacteria</taxon>
        <taxon>Pseudomonadati</taxon>
        <taxon>Pseudomonadota</taxon>
        <taxon>Gammaproteobacteria</taxon>
        <taxon>Vibrionales</taxon>
        <taxon>Vibrionaceae</taxon>
        <taxon>Photobacterium</taxon>
    </lineage>
</organism>
<dbReference type="InterPro" id="IPR011701">
    <property type="entry name" value="MFS"/>
</dbReference>
<keyword evidence="1" id="KW-0812">Transmembrane</keyword>
<keyword evidence="2" id="KW-1133">Transmembrane helix</keyword>
<accession>A0A7X5ASR0</accession>
<dbReference type="NCBIfam" id="NF033734">
    <property type="entry name" value="MFS_ArsJ"/>
    <property type="match status" value="1"/>
</dbReference>
<dbReference type="InterPro" id="IPR036259">
    <property type="entry name" value="MFS_trans_sf"/>
</dbReference>
<evidence type="ECO:0000256" key="1">
    <source>
        <dbReference type="ARBA" id="ARBA00022692"/>
    </source>
</evidence>
<name>A0A7X5ASR0_9GAMM</name>
<sequence>MFAKYFSQFSQPVRQYMLVTFNYWNFTVTDGALRMLVVLYFYELGYSTLAIASLFLFYEFFGVITNLVGGWLGARLGLNRTMNIGLGMQIVALLMLAVPNPMLTIPWVMAAQALSGIAKDLNKMSAKSAIKTLVPDNKQSALYQWVALMTGSKNTLKGAGFFLGGLLLSVIGFQNAVLTMAGVLALVFISSIVTLKADMGKAKNKPKFAEMFSKSESVNILSAARMFLFGARDVWFVVALPVYLGSVFGWNHSAVGGFMAAWVMAYGFVQGFAPKLTGKAQGKVPDGQAATRWALLLAVITAGIAYGVQIQWQPELVIVGGLMLFGAIFAINSSLHSYLIVSYAKDDGVSLDVGFYYMANAMGRLIGTVLSGWIFQVAGLSACLWVSFVFLALTTLISLKLPKIQAYQIVS</sequence>
<dbReference type="Gene3D" id="1.20.1250.20">
    <property type="entry name" value="MFS general substrate transporter like domains"/>
    <property type="match status" value="2"/>
</dbReference>
<dbReference type="SUPFAM" id="SSF103473">
    <property type="entry name" value="MFS general substrate transporter"/>
    <property type="match status" value="1"/>
</dbReference>
<evidence type="ECO:0000313" key="4">
    <source>
        <dbReference type="EMBL" id="NAW66499.1"/>
    </source>
</evidence>
<reference evidence="4 5" key="1">
    <citation type="submission" date="2017-05" db="EMBL/GenBank/DDBJ databases">
        <title>High clonality and local adaptation shapes Vibrionaceae linages within an endangered oasis.</title>
        <authorList>
            <person name="Vazquez-Rosas-Landa M."/>
        </authorList>
    </citation>
    <scope>NUCLEOTIDE SEQUENCE [LARGE SCALE GENOMIC DNA]</scope>
    <source>
        <strain evidence="4 5">P46_P4S1P180</strain>
    </source>
</reference>
<protein>
    <submittedName>
        <fullName evidence="4">Organoarsenical effux MFS transporter ArsJ</fullName>
    </submittedName>
</protein>
<dbReference type="OrthoDB" id="186809at2"/>
<evidence type="ECO:0000256" key="2">
    <source>
        <dbReference type="ARBA" id="ARBA00022989"/>
    </source>
</evidence>
<dbReference type="RefSeq" id="WP_161445910.1">
    <property type="nucleotide sequence ID" value="NZ_WXWU01000105.1"/>
</dbReference>
<gene>
    <name evidence="4" type="primary">arsJ</name>
    <name evidence="4" type="ORF">CAG72_14895</name>
</gene>
<evidence type="ECO:0000313" key="5">
    <source>
        <dbReference type="Proteomes" id="UP000465712"/>
    </source>
</evidence>
<proteinExistence type="predicted"/>
<dbReference type="GO" id="GO:0022857">
    <property type="term" value="F:transmembrane transporter activity"/>
    <property type="evidence" value="ECO:0007669"/>
    <property type="project" value="InterPro"/>
</dbReference>